<name>A0A0R2CX40_9LACO</name>
<keyword evidence="2" id="KW-0812">Transmembrane</keyword>
<dbReference type="InterPro" id="IPR003675">
    <property type="entry name" value="Rce1/LyrA-like_dom"/>
</dbReference>
<evidence type="ECO:0000256" key="1">
    <source>
        <dbReference type="ARBA" id="ARBA00009067"/>
    </source>
</evidence>
<keyword evidence="2" id="KW-0472">Membrane</keyword>
<dbReference type="EMBL" id="AYZD01000017">
    <property type="protein sequence ID" value="KRM96005.1"/>
    <property type="molecule type" value="Genomic_DNA"/>
</dbReference>
<reference evidence="4 5" key="1">
    <citation type="journal article" date="2015" name="Genome Announc.">
        <title>Expanding the biotechnology potential of lactobacilli through comparative genomics of 213 strains and associated genera.</title>
        <authorList>
            <person name="Sun Z."/>
            <person name="Harris H.M."/>
            <person name="McCann A."/>
            <person name="Guo C."/>
            <person name="Argimon S."/>
            <person name="Zhang W."/>
            <person name="Yang X."/>
            <person name="Jeffery I.B."/>
            <person name="Cooney J.C."/>
            <person name="Kagawa T.F."/>
            <person name="Liu W."/>
            <person name="Song Y."/>
            <person name="Salvetti E."/>
            <person name="Wrobel A."/>
            <person name="Rasinkangas P."/>
            <person name="Parkhill J."/>
            <person name="Rea M.C."/>
            <person name="O'Sullivan O."/>
            <person name="Ritari J."/>
            <person name="Douillard F.P."/>
            <person name="Paul Ross R."/>
            <person name="Yang R."/>
            <person name="Briner A.E."/>
            <person name="Felis G.E."/>
            <person name="de Vos W.M."/>
            <person name="Barrangou R."/>
            <person name="Klaenhammer T.R."/>
            <person name="Caufield P.W."/>
            <person name="Cui Y."/>
            <person name="Zhang H."/>
            <person name="O'Toole P.W."/>
        </authorList>
    </citation>
    <scope>NUCLEOTIDE SEQUENCE [LARGE SCALE GENOMIC DNA]</scope>
    <source>
        <strain evidence="4 5">DSM 21051</strain>
    </source>
</reference>
<dbReference type="Proteomes" id="UP000051015">
    <property type="component" value="Unassembled WGS sequence"/>
</dbReference>
<dbReference type="PATRIC" id="fig|1423725.3.peg.1101"/>
<dbReference type="GO" id="GO:0004175">
    <property type="term" value="F:endopeptidase activity"/>
    <property type="evidence" value="ECO:0007669"/>
    <property type="project" value="UniProtKB-ARBA"/>
</dbReference>
<accession>A0A0R2CX40</accession>
<feature type="transmembrane region" description="Helical" evidence="2">
    <location>
        <begin position="117"/>
        <end position="136"/>
    </location>
</feature>
<dbReference type="Pfam" id="PF02517">
    <property type="entry name" value="Rce1-like"/>
    <property type="match status" value="1"/>
</dbReference>
<comment type="similarity">
    <text evidence="1">Belongs to the UPF0177 family.</text>
</comment>
<evidence type="ECO:0000313" key="5">
    <source>
        <dbReference type="Proteomes" id="UP000051015"/>
    </source>
</evidence>
<sequence>MFGMKFNIFKQNNWYTRRYKSEVANFFNFILIIISWNLLLIPLQIDGIKLISTPIAVILVVLFCCPLIHFWSFHFGKNHFWIFFQSILVLLVISGFFNGISISLINGFATGSSTVRFIGSVIAAILLGIGLINKQIRINNHQTTIDSTNQSRNFSLSWWSIIIFFHIMLLCFDAGIWLHPLNTWQLTVKGSLIGIYAGLIEEILVRGLILNVLLKLYRNEKNGVWKALVLQGIIFGLAHISGVFAGESVLTSIAIAIDVSAMGVLWGVIYLITKRLWIVILLHSLWDIGESLISQESNLSIPGILGIVVALFVSGSFITIAKYLFAKYYLSMEKGND</sequence>
<evidence type="ECO:0000259" key="3">
    <source>
        <dbReference type="Pfam" id="PF02517"/>
    </source>
</evidence>
<organism evidence="4 5">
    <name type="scientific">Liquorilactobacillus aquaticus DSM 21051</name>
    <dbReference type="NCBI Taxonomy" id="1423725"/>
    <lineage>
        <taxon>Bacteria</taxon>
        <taxon>Bacillati</taxon>
        <taxon>Bacillota</taxon>
        <taxon>Bacilli</taxon>
        <taxon>Lactobacillales</taxon>
        <taxon>Lactobacillaceae</taxon>
        <taxon>Liquorilactobacillus</taxon>
    </lineage>
</organism>
<feature type="transmembrane region" description="Helical" evidence="2">
    <location>
        <begin position="26"/>
        <end position="45"/>
    </location>
</feature>
<feature type="transmembrane region" description="Helical" evidence="2">
    <location>
        <begin position="80"/>
        <end position="105"/>
    </location>
</feature>
<gene>
    <name evidence="4" type="ORF">FC19_GL001070</name>
</gene>
<comment type="caution">
    <text evidence="4">The sequence shown here is derived from an EMBL/GenBank/DDBJ whole genome shotgun (WGS) entry which is preliminary data.</text>
</comment>
<protein>
    <recommendedName>
        <fullName evidence="3">CAAX prenyl protease 2/Lysostaphin resistance protein A-like domain-containing protein</fullName>
    </recommendedName>
</protein>
<feature type="transmembrane region" description="Helical" evidence="2">
    <location>
        <begin position="156"/>
        <end position="178"/>
    </location>
</feature>
<feature type="domain" description="CAAX prenyl protease 2/Lysostaphin resistance protein A-like" evidence="3">
    <location>
        <begin position="187"/>
        <end position="288"/>
    </location>
</feature>
<keyword evidence="2" id="KW-1133">Transmembrane helix</keyword>
<evidence type="ECO:0000256" key="2">
    <source>
        <dbReference type="SAM" id="Phobius"/>
    </source>
</evidence>
<keyword evidence="5" id="KW-1185">Reference proteome</keyword>
<evidence type="ECO:0000313" key="4">
    <source>
        <dbReference type="EMBL" id="KRM96005.1"/>
    </source>
</evidence>
<feature type="transmembrane region" description="Helical" evidence="2">
    <location>
        <begin position="51"/>
        <end position="73"/>
    </location>
</feature>
<feature type="transmembrane region" description="Helical" evidence="2">
    <location>
        <begin position="190"/>
        <end position="213"/>
    </location>
</feature>
<dbReference type="AlphaFoldDB" id="A0A0R2CX40"/>
<feature type="transmembrane region" description="Helical" evidence="2">
    <location>
        <begin position="225"/>
        <end position="244"/>
    </location>
</feature>
<dbReference type="GO" id="GO:0080120">
    <property type="term" value="P:CAAX-box protein maturation"/>
    <property type="evidence" value="ECO:0007669"/>
    <property type="project" value="UniProtKB-ARBA"/>
</dbReference>
<feature type="transmembrane region" description="Helical" evidence="2">
    <location>
        <begin position="299"/>
        <end position="325"/>
    </location>
</feature>
<dbReference type="STRING" id="1423725.FC19_GL001070"/>
<proteinExistence type="inferred from homology"/>